<dbReference type="InterPro" id="IPR052024">
    <property type="entry name" value="Methanogen_methyltrans"/>
</dbReference>
<dbReference type="Gene3D" id="3.20.20.210">
    <property type="match status" value="1"/>
</dbReference>
<evidence type="ECO:0000259" key="1">
    <source>
        <dbReference type="Pfam" id="PF01208"/>
    </source>
</evidence>
<feature type="domain" description="Uroporphyrinogen decarboxylase (URO-D)" evidence="1">
    <location>
        <begin position="9"/>
        <end position="318"/>
    </location>
</feature>
<dbReference type="InterPro" id="IPR038071">
    <property type="entry name" value="UROD/MetE-like_sf"/>
</dbReference>
<name>A0A6C2UCF7_PONDE</name>
<dbReference type="SUPFAM" id="SSF51726">
    <property type="entry name" value="UROD/MetE-like"/>
    <property type="match status" value="1"/>
</dbReference>
<organism evidence="2 3">
    <name type="scientific">Pontiella desulfatans</name>
    <dbReference type="NCBI Taxonomy" id="2750659"/>
    <lineage>
        <taxon>Bacteria</taxon>
        <taxon>Pseudomonadati</taxon>
        <taxon>Kiritimatiellota</taxon>
        <taxon>Kiritimatiellia</taxon>
        <taxon>Kiritimatiellales</taxon>
        <taxon>Pontiellaceae</taxon>
        <taxon>Pontiella</taxon>
    </lineage>
</organism>
<dbReference type="EMBL" id="CAAHFG010000005">
    <property type="protein sequence ID" value="VGO17795.1"/>
    <property type="molecule type" value="Genomic_DNA"/>
</dbReference>
<gene>
    <name evidence="2" type="ORF">PDESU_06397</name>
</gene>
<dbReference type="AlphaFoldDB" id="A0A6C2UCF7"/>
<dbReference type="Proteomes" id="UP000366872">
    <property type="component" value="Unassembled WGS sequence"/>
</dbReference>
<evidence type="ECO:0000313" key="3">
    <source>
        <dbReference type="Proteomes" id="UP000366872"/>
    </source>
</evidence>
<accession>A0A6C2UCF7</accession>
<protein>
    <recommendedName>
        <fullName evidence="1">Uroporphyrinogen decarboxylase (URO-D) domain-containing protein</fullName>
    </recommendedName>
</protein>
<dbReference type="PANTHER" id="PTHR47099">
    <property type="entry name" value="METHYLCOBAMIDE:COM METHYLTRANSFERASE MTBA"/>
    <property type="match status" value="1"/>
</dbReference>
<dbReference type="RefSeq" id="WP_136083262.1">
    <property type="nucleotide sequence ID" value="NZ_CAAHFG010000005.1"/>
</dbReference>
<proteinExistence type="predicted"/>
<dbReference type="InterPro" id="IPR000257">
    <property type="entry name" value="Uroporphyrinogen_deCOase"/>
</dbReference>
<dbReference type="GO" id="GO:0004853">
    <property type="term" value="F:uroporphyrinogen decarboxylase activity"/>
    <property type="evidence" value="ECO:0007669"/>
    <property type="project" value="InterPro"/>
</dbReference>
<reference evidence="2 3" key="1">
    <citation type="submission" date="2019-04" db="EMBL/GenBank/DDBJ databases">
        <authorList>
            <person name="Van Vliet M D."/>
        </authorList>
    </citation>
    <scope>NUCLEOTIDE SEQUENCE [LARGE SCALE GENOMIC DNA]</scope>
    <source>
        <strain evidence="2 3">F1</strain>
    </source>
</reference>
<dbReference type="GO" id="GO:0006779">
    <property type="term" value="P:porphyrin-containing compound biosynthetic process"/>
    <property type="evidence" value="ECO:0007669"/>
    <property type="project" value="InterPro"/>
</dbReference>
<dbReference type="PANTHER" id="PTHR47099:SF1">
    <property type="entry name" value="METHYLCOBAMIDE:COM METHYLTRANSFERASE MTBA"/>
    <property type="match status" value="1"/>
</dbReference>
<dbReference type="Pfam" id="PF01208">
    <property type="entry name" value="URO-D"/>
    <property type="match status" value="1"/>
</dbReference>
<keyword evidence="3" id="KW-1185">Reference proteome</keyword>
<evidence type="ECO:0000313" key="2">
    <source>
        <dbReference type="EMBL" id="VGO17795.1"/>
    </source>
</evidence>
<sequence length="323" mass="35033">MEVSPSVYEHAARLIGRTPWEVSREGELVFQAHAAAYEFYRHAPVMPGIDIYNLEPEAYGAVVSEPSGHNIPAIGTHPLECVADLLQLAPLNPETDGRIPMQIEVARWLKDRFPEADIRVPVSGPFSIASNLVGFNNLLLEAALEPALVAKAMLHLVDGQVAFARGIKEAGVDVAFFESAACPPMLSPDQFRAIELPALQETMRRISEVTGTPVPCIIGGNTAPIVDAMLETGTGYLIAPFETDQELFLQRVAQREDVRIRVNIDLRLVASGSHAEIEAEADRVLALIGDRPNVCLGTGALPYETEPDNVIHLMDYVGRVAGG</sequence>